<feature type="transmembrane region" description="Helical" evidence="6">
    <location>
        <begin position="92"/>
        <end position="113"/>
    </location>
</feature>
<dbReference type="OMA" id="ATSCKRI"/>
<sequence>MISQAGVATLFLLGSIFFPLCFLSLQAFYRKTKIGSEIKKKQQLSDKDCADISVKLVSTLQAILASVCGAIVCSKCYDDVLYCTHPVVLTYAWFGAPYFLYDAMAMFYVSTIADKHYKNINKLKHKRNSKGLFAMGKKFCTFVYKSSSVIVIHHLLMAPCGFLIITYFRGVRGDFFIGVMYLMEASTPFVSFRVILSKLQMKSSLLYKLNGALMLITFPFFRIATVFYTVSLYADQQQLGFTETFCTMHPGWLFVFLASIAPQFYWYYLMLSGLAKILRSEAPKNSELEEPAQTVATNKTHNNLRE</sequence>
<keyword evidence="4 5" id="KW-0472">Membrane</keyword>
<protein>
    <submittedName>
        <fullName evidence="8">Protein FAM57A</fullName>
    </submittedName>
</protein>
<reference evidence="8 9" key="1">
    <citation type="submission" date="2015-12" db="EMBL/GenBank/DDBJ databases">
        <title>The genome of Folsomia candida.</title>
        <authorList>
            <person name="Faddeeva A."/>
            <person name="Derks M.F."/>
            <person name="Anvar Y."/>
            <person name="Smit S."/>
            <person name="Van Straalen N."/>
            <person name="Roelofs D."/>
        </authorList>
    </citation>
    <scope>NUCLEOTIDE SEQUENCE [LARGE SCALE GENOMIC DNA]</scope>
    <source>
        <strain evidence="8 9">VU population</strain>
        <tissue evidence="8">Whole body</tissue>
    </source>
</reference>
<dbReference type="Proteomes" id="UP000198287">
    <property type="component" value="Unassembled WGS sequence"/>
</dbReference>
<accession>A0A226EIS5</accession>
<keyword evidence="3 6" id="KW-1133">Transmembrane helix</keyword>
<evidence type="ECO:0000256" key="2">
    <source>
        <dbReference type="ARBA" id="ARBA00022692"/>
    </source>
</evidence>
<dbReference type="PROSITE" id="PS50922">
    <property type="entry name" value="TLC"/>
    <property type="match status" value="1"/>
</dbReference>
<organism evidence="8 9">
    <name type="scientific">Folsomia candida</name>
    <name type="common">Springtail</name>
    <dbReference type="NCBI Taxonomy" id="158441"/>
    <lineage>
        <taxon>Eukaryota</taxon>
        <taxon>Metazoa</taxon>
        <taxon>Ecdysozoa</taxon>
        <taxon>Arthropoda</taxon>
        <taxon>Hexapoda</taxon>
        <taxon>Collembola</taxon>
        <taxon>Entomobryomorpha</taxon>
        <taxon>Isotomoidea</taxon>
        <taxon>Isotomidae</taxon>
        <taxon>Proisotominae</taxon>
        <taxon>Folsomia</taxon>
    </lineage>
</organism>
<dbReference type="Pfam" id="PF03798">
    <property type="entry name" value="TRAM_LAG1_CLN8"/>
    <property type="match status" value="1"/>
</dbReference>
<feature type="transmembrane region" description="Helical" evidence="6">
    <location>
        <begin position="147"/>
        <end position="169"/>
    </location>
</feature>
<feature type="transmembrane region" description="Helical" evidence="6">
    <location>
        <begin position="250"/>
        <end position="269"/>
    </location>
</feature>
<comment type="subcellular location">
    <subcellularLocation>
        <location evidence="1">Membrane</location>
        <topology evidence="1">Multi-pass membrane protein</topology>
    </subcellularLocation>
</comment>
<gene>
    <name evidence="8" type="ORF">Fcan01_08306</name>
</gene>
<dbReference type="EMBL" id="LNIX01000003">
    <property type="protein sequence ID" value="OXA57585.1"/>
    <property type="molecule type" value="Genomic_DNA"/>
</dbReference>
<dbReference type="InterPro" id="IPR006634">
    <property type="entry name" value="TLC-dom"/>
</dbReference>
<feature type="transmembrane region" description="Helical" evidence="6">
    <location>
        <begin position="208"/>
        <end position="230"/>
    </location>
</feature>
<dbReference type="AlphaFoldDB" id="A0A226EIS5"/>
<evidence type="ECO:0000256" key="4">
    <source>
        <dbReference type="ARBA" id="ARBA00023136"/>
    </source>
</evidence>
<dbReference type="OrthoDB" id="10266980at2759"/>
<feature type="transmembrane region" description="Helical" evidence="6">
    <location>
        <begin position="175"/>
        <end position="196"/>
    </location>
</feature>
<comment type="caution">
    <text evidence="8">The sequence shown here is derived from an EMBL/GenBank/DDBJ whole genome shotgun (WGS) entry which is preliminary data.</text>
</comment>
<evidence type="ECO:0000313" key="9">
    <source>
        <dbReference type="Proteomes" id="UP000198287"/>
    </source>
</evidence>
<evidence type="ECO:0000256" key="6">
    <source>
        <dbReference type="SAM" id="Phobius"/>
    </source>
</evidence>
<evidence type="ECO:0000313" key="8">
    <source>
        <dbReference type="EMBL" id="OXA57585.1"/>
    </source>
</evidence>
<keyword evidence="9" id="KW-1185">Reference proteome</keyword>
<dbReference type="GO" id="GO:0005783">
    <property type="term" value="C:endoplasmic reticulum"/>
    <property type="evidence" value="ECO:0007669"/>
    <property type="project" value="TreeGrafter"/>
</dbReference>
<evidence type="ECO:0000256" key="3">
    <source>
        <dbReference type="ARBA" id="ARBA00022989"/>
    </source>
</evidence>
<dbReference type="PANTHER" id="PTHR13439:SF66">
    <property type="entry name" value="BCDNA.GH12326"/>
    <property type="match status" value="1"/>
</dbReference>
<proteinExistence type="predicted"/>
<keyword evidence="2 5" id="KW-0812">Transmembrane</keyword>
<feature type="transmembrane region" description="Helical" evidence="6">
    <location>
        <begin position="6"/>
        <end position="29"/>
    </location>
</feature>
<dbReference type="InterPro" id="IPR050846">
    <property type="entry name" value="TLCD"/>
</dbReference>
<dbReference type="PANTHER" id="PTHR13439">
    <property type="entry name" value="CT120 PROTEIN"/>
    <property type="match status" value="1"/>
</dbReference>
<evidence type="ECO:0000256" key="5">
    <source>
        <dbReference type="PROSITE-ProRule" id="PRU00205"/>
    </source>
</evidence>
<dbReference type="GO" id="GO:0055088">
    <property type="term" value="P:lipid homeostasis"/>
    <property type="evidence" value="ECO:0007669"/>
    <property type="project" value="TreeGrafter"/>
</dbReference>
<feature type="domain" description="TLC" evidence="7">
    <location>
        <begin position="47"/>
        <end position="279"/>
    </location>
</feature>
<dbReference type="STRING" id="158441.A0A226EIS5"/>
<evidence type="ECO:0000256" key="1">
    <source>
        <dbReference type="ARBA" id="ARBA00004141"/>
    </source>
</evidence>
<dbReference type="SMART" id="SM00724">
    <property type="entry name" value="TLC"/>
    <property type="match status" value="1"/>
</dbReference>
<name>A0A226EIS5_FOLCA</name>
<evidence type="ECO:0000259" key="7">
    <source>
        <dbReference type="PROSITE" id="PS50922"/>
    </source>
</evidence>
<dbReference type="GO" id="GO:0016020">
    <property type="term" value="C:membrane"/>
    <property type="evidence" value="ECO:0007669"/>
    <property type="project" value="UniProtKB-SubCell"/>
</dbReference>